<gene>
    <name evidence="1" type="ORF">PXEA_LOCUS18784</name>
</gene>
<evidence type="ECO:0000313" key="2">
    <source>
        <dbReference type="Proteomes" id="UP000784294"/>
    </source>
</evidence>
<dbReference type="Proteomes" id="UP000784294">
    <property type="component" value="Unassembled WGS sequence"/>
</dbReference>
<dbReference type="OrthoDB" id="25620at2759"/>
<dbReference type="InterPro" id="IPR027417">
    <property type="entry name" value="P-loop_NTPase"/>
</dbReference>
<comment type="caution">
    <text evidence="1">The sequence shown here is derived from an EMBL/GenBank/DDBJ whole genome shotgun (WGS) entry which is preliminary data.</text>
</comment>
<evidence type="ECO:0008006" key="3">
    <source>
        <dbReference type="Google" id="ProtNLM"/>
    </source>
</evidence>
<dbReference type="EMBL" id="CAAALY010073243">
    <property type="protein sequence ID" value="VEL25344.1"/>
    <property type="molecule type" value="Genomic_DNA"/>
</dbReference>
<accession>A0A3S5CPA9</accession>
<dbReference type="AlphaFoldDB" id="A0A3S5CPA9"/>
<proteinExistence type="predicted"/>
<evidence type="ECO:0000313" key="1">
    <source>
        <dbReference type="EMBL" id="VEL25344.1"/>
    </source>
</evidence>
<protein>
    <recommendedName>
        <fullName evidence="3">G domain-containing protein</fullName>
    </recommendedName>
</protein>
<name>A0A3S5CPA9_9PLAT</name>
<keyword evidence="2" id="KW-1185">Reference proteome</keyword>
<sequence>MPKPIDRIRLIVLGPRGAGKTSLINALKRVEAGERKLLPAHKVSVFLFPYT</sequence>
<reference evidence="1" key="1">
    <citation type="submission" date="2018-11" db="EMBL/GenBank/DDBJ databases">
        <authorList>
            <consortium name="Pathogen Informatics"/>
        </authorList>
    </citation>
    <scope>NUCLEOTIDE SEQUENCE</scope>
</reference>
<organism evidence="1 2">
    <name type="scientific">Protopolystoma xenopodis</name>
    <dbReference type="NCBI Taxonomy" id="117903"/>
    <lineage>
        <taxon>Eukaryota</taxon>
        <taxon>Metazoa</taxon>
        <taxon>Spiralia</taxon>
        <taxon>Lophotrochozoa</taxon>
        <taxon>Platyhelminthes</taxon>
        <taxon>Monogenea</taxon>
        <taxon>Polyopisthocotylea</taxon>
        <taxon>Polystomatidea</taxon>
        <taxon>Polystomatidae</taxon>
        <taxon>Protopolystoma</taxon>
    </lineage>
</organism>
<dbReference type="SUPFAM" id="SSF52540">
    <property type="entry name" value="P-loop containing nucleoside triphosphate hydrolases"/>
    <property type="match status" value="1"/>
</dbReference>